<dbReference type="STRING" id="7739.C3ZE40"/>
<dbReference type="InterPro" id="IPR001258">
    <property type="entry name" value="NHL_repeat"/>
</dbReference>
<dbReference type="AlphaFoldDB" id="C3ZE40"/>
<name>C3ZE40_BRAFL</name>
<dbReference type="InParanoid" id="C3ZE40"/>
<organism>
    <name type="scientific">Branchiostoma floridae</name>
    <name type="common">Florida lancelet</name>
    <name type="synonym">Amphioxus</name>
    <dbReference type="NCBI Taxonomy" id="7739"/>
    <lineage>
        <taxon>Eukaryota</taxon>
        <taxon>Metazoa</taxon>
        <taxon>Chordata</taxon>
        <taxon>Cephalochordata</taxon>
        <taxon>Leptocardii</taxon>
        <taxon>Amphioxiformes</taxon>
        <taxon>Branchiostomatidae</taxon>
        <taxon>Branchiostoma</taxon>
    </lineage>
</organism>
<feature type="non-terminal residue" evidence="3">
    <location>
        <position position="1"/>
    </location>
</feature>
<proteinExistence type="predicted"/>
<evidence type="ECO:0000313" key="3">
    <source>
        <dbReference type="EMBL" id="EEN48996.1"/>
    </source>
</evidence>
<accession>C3ZE40</accession>
<dbReference type="Pfam" id="PF01436">
    <property type="entry name" value="NHL"/>
    <property type="match status" value="1"/>
</dbReference>
<feature type="repeat" description="NHL" evidence="2">
    <location>
        <begin position="133"/>
        <end position="176"/>
    </location>
</feature>
<dbReference type="PANTHER" id="PTHR24104">
    <property type="entry name" value="E3 UBIQUITIN-PROTEIN LIGASE NHLRC1-RELATED"/>
    <property type="match status" value="1"/>
</dbReference>
<evidence type="ECO:0000256" key="1">
    <source>
        <dbReference type="ARBA" id="ARBA00022737"/>
    </source>
</evidence>
<gene>
    <name evidence="3" type="ORF">BRAFLDRAFT_169586</name>
</gene>
<dbReference type="SUPFAM" id="SSF101898">
    <property type="entry name" value="NHL repeat"/>
    <property type="match status" value="1"/>
</dbReference>
<dbReference type="InterPro" id="IPR011042">
    <property type="entry name" value="6-blade_b-propeller_TolB-like"/>
</dbReference>
<sequence length="185" mass="20335">QQSITFGGRGSGPGQFTRPTRVVVSSRNEIFVADHVNRRVQVYSMKGAYLRHFPTTGDERFGGIAVDLRNGHVIVTRPSNRLVLIFQPDGSLVRKFGEKKSAVSQYVAVNINGNILMSFGVFAHVYNETGQFLFSFADPGSSNGVLMGAMGICTDRSGHILVADNWYKRVSMFTSSGQFVRHVAT</sequence>
<dbReference type="Gene3D" id="2.120.10.30">
    <property type="entry name" value="TolB, C-terminal domain"/>
    <property type="match status" value="1"/>
</dbReference>
<evidence type="ECO:0000256" key="2">
    <source>
        <dbReference type="PROSITE-ProRule" id="PRU00504"/>
    </source>
</evidence>
<dbReference type="PANTHER" id="PTHR24104:SF50">
    <property type="entry name" value="SMP-30_GLUCONOLACTONASE_LRE-LIKE REGION DOMAIN-CONTAINING PROTEIN"/>
    <property type="match status" value="1"/>
</dbReference>
<feature type="repeat" description="NHL" evidence="2">
    <location>
        <begin position="3"/>
        <end position="46"/>
    </location>
</feature>
<dbReference type="InterPro" id="IPR050952">
    <property type="entry name" value="TRIM-NHL_E3_ligases"/>
</dbReference>
<dbReference type="eggNOG" id="KOG2177">
    <property type="taxonomic scope" value="Eukaryota"/>
</dbReference>
<reference evidence="3" key="1">
    <citation type="journal article" date="2008" name="Nature">
        <title>The amphioxus genome and the evolution of the chordate karyotype.</title>
        <authorList>
            <consortium name="US DOE Joint Genome Institute (JGI-PGF)"/>
            <person name="Putnam N.H."/>
            <person name="Butts T."/>
            <person name="Ferrier D.E.K."/>
            <person name="Furlong R.F."/>
            <person name="Hellsten U."/>
            <person name="Kawashima T."/>
            <person name="Robinson-Rechavi M."/>
            <person name="Shoguchi E."/>
            <person name="Terry A."/>
            <person name="Yu J.-K."/>
            <person name="Benito-Gutierrez E.L."/>
            <person name="Dubchak I."/>
            <person name="Garcia-Fernandez J."/>
            <person name="Gibson-Brown J.J."/>
            <person name="Grigoriev I.V."/>
            <person name="Horton A.C."/>
            <person name="de Jong P.J."/>
            <person name="Jurka J."/>
            <person name="Kapitonov V.V."/>
            <person name="Kohara Y."/>
            <person name="Kuroki Y."/>
            <person name="Lindquist E."/>
            <person name="Lucas S."/>
            <person name="Osoegawa K."/>
            <person name="Pennacchio L.A."/>
            <person name="Salamov A.A."/>
            <person name="Satou Y."/>
            <person name="Sauka-Spengler T."/>
            <person name="Schmutz J."/>
            <person name="Shin-I T."/>
            <person name="Toyoda A."/>
            <person name="Bronner-Fraser M."/>
            <person name="Fujiyama A."/>
            <person name="Holland L.Z."/>
            <person name="Holland P.W.H."/>
            <person name="Satoh N."/>
            <person name="Rokhsar D.S."/>
        </authorList>
    </citation>
    <scope>NUCLEOTIDE SEQUENCE [LARGE SCALE GENOMIC DNA]</scope>
    <source>
        <strain evidence="3">S238N-H82</strain>
        <tissue evidence="3">Testes</tissue>
    </source>
</reference>
<feature type="non-terminal residue" evidence="3">
    <location>
        <position position="185"/>
    </location>
</feature>
<dbReference type="EMBL" id="GG666612">
    <property type="protein sequence ID" value="EEN48996.1"/>
    <property type="molecule type" value="Genomic_DNA"/>
</dbReference>
<dbReference type="PROSITE" id="PS51125">
    <property type="entry name" value="NHL"/>
    <property type="match status" value="2"/>
</dbReference>
<keyword evidence="1" id="KW-0677">Repeat</keyword>
<protein>
    <submittedName>
        <fullName evidence="3">Uncharacterized protein</fullName>
    </submittedName>
</protein>